<evidence type="ECO:0008006" key="4">
    <source>
        <dbReference type="Google" id="ProtNLM"/>
    </source>
</evidence>
<keyword evidence="1" id="KW-0812">Transmembrane</keyword>
<dbReference type="HOGENOM" id="CLU_1625127_0_0_11"/>
<accession>Q1AT15</accession>
<dbReference type="EMBL" id="CP000386">
    <property type="protein sequence ID" value="ABG05463.1"/>
    <property type="molecule type" value="Genomic_DNA"/>
</dbReference>
<keyword evidence="1" id="KW-1133">Transmembrane helix</keyword>
<dbReference type="KEGG" id="rxy:Rxyl_2546"/>
<feature type="transmembrane region" description="Helical" evidence="1">
    <location>
        <begin position="57"/>
        <end position="77"/>
    </location>
</feature>
<dbReference type="PhylomeDB" id="Q1AT15"/>
<feature type="transmembrane region" description="Helical" evidence="1">
    <location>
        <begin position="123"/>
        <end position="143"/>
    </location>
</feature>
<evidence type="ECO:0000256" key="1">
    <source>
        <dbReference type="SAM" id="Phobius"/>
    </source>
</evidence>
<name>Q1AT15_RUBXD</name>
<feature type="transmembrane region" description="Helical" evidence="1">
    <location>
        <begin position="98"/>
        <end position="117"/>
    </location>
</feature>
<organism evidence="2 3">
    <name type="scientific">Rubrobacter xylanophilus (strain DSM 9941 / JCM 11954 / NBRC 16129 / PRD-1)</name>
    <dbReference type="NCBI Taxonomy" id="266117"/>
    <lineage>
        <taxon>Bacteria</taxon>
        <taxon>Bacillati</taxon>
        <taxon>Actinomycetota</taxon>
        <taxon>Rubrobacteria</taxon>
        <taxon>Rubrobacterales</taxon>
        <taxon>Rubrobacteraceae</taxon>
        <taxon>Rubrobacter</taxon>
    </lineage>
</organism>
<dbReference type="AlphaFoldDB" id="Q1AT15"/>
<evidence type="ECO:0000313" key="3">
    <source>
        <dbReference type="Proteomes" id="UP000006637"/>
    </source>
</evidence>
<evidence type="ECO:0000313" key="2">
    <source>
        <dbReference type="EMBL" id="ABG05463.1"/>
    </source>
</evidence>
<gene>
    <name evidence="2" type="ordered locus">Rxyl_2546</name>
</gene>
<keyword evidence="3" id="KW-1185">Reference proteome</keyword>
<dbReference type="eggNOG" id="COG1633">
    <property type="taxonomic scope" value="Bacteria"/>
</dbReference>
<protein>
    <recommendedName>
        <fullName evidence="4">VIT family protein</fullName>
    </recommendedName>
</protein>
<dbReference type="RefSeq" id="WP_011565472.1">
    <property type="nucleotide sequence ID" value="NC_008148.1"/>
</dbReference>
<reference evidence="2 3" key="1">
    <citation type="submission" date="2006-06" db="EMBL/GenBank/DDBJ databases">
        <title>Complete sequence of Rubrobacter xylanophilus DSM 9941.</title>
        <authorList>
            <consortium name="US DOE Joint Genome Institute"/>
            <person name="Copeland A."/>
            <person name="Lucas S."/>
            <person name="Lapidus A."/>
            <person name="Barry K."/>
            <person name="Detter J.C."/>
            <person name="Glavina del Rio T."/>
            <person name="Hammon N."/>
            <person name="Israni S."/>
            <person name="Dalin E."/>
            <person name="Tice H."/>
            <person name="Pitluck S."/>
            <person name="Munk A.C."/>
            <person name="Brettin T."/>
            <person name="Bruce D."/>
            <person name="Han C."/>
            <person name="Tapia R."/>
            <person name="Gilna P."/>
            <person name="Schmutz J."/>
            <person name="Larimer F."/>
            <person name="Land M."/>
            <person name="Hauser L."/>
            <person name="Kyrpides N."/>
            <person name="Lykidis A."/>
            <person name="da Costa M.S."/>
            <person name="Rainey F.A."/>
            <person name="Empadinhas N."/>
            <person name="Jolivet E."/>
            <person name="Battista J.R."/>
            <person name="Richardson P."/>
        </authorList>
    </citation>
    <scope>NUCLEOTIDE SEQUENCE [LARGE SCALE GENOMIC DNA]</scope>
    <source>
        <strain evidence="3">DSM 9941 / NBRC 16129 / PRD-1</strain>
    </source>
</reference>
<dbReference type="Proteomes" id="UP000006637">
    <property type="component" value="Chromosome"/>
</dbReference>
<feature type="transmembrane region" description="Helical" evidence="1">
    <location>
        <begin position="150"/>
        <end position="171"/>
    </location>
</feature>
<dbReference type="STRING" id="266117.Rxyl_2546"/>
<sequence length="174" mass="18098">MTAFLERLGFGGRELTASGHSKEFVLRVVQPGLIGLMDGSVSTLAPLFATAFATRDAWVTFLVGLAAAVGAAISMGFSEGLSDDGTLTGRGHPFIRGVITGAATFVGGILHTLPFLIPHVGLAIYVAFGVVGVELLAIAFIRYRYFSMSFWMSVVQVIIGGSLVFAAGVLIGSA</sequence>
<proteinExistence type="predicted"/>
<keyword evidence="1" id="KW-0472">Membrane</keyword>